<dbReference type="PANTHER" id="PTHR31736:SF9">
    <property type="entry name" value="ENDO-XYLOGALACTURONAN HYDROLASE A-RELATED"/>
    <property type="match status" value="1"/>
</dbReference>
<dbReference type="GO" id="GO:0016829">
    <property type="term" value="F:lyase activity"/>
    <property type="evidence" value="ECO:0007669"/>
    <property type="project" value="UniProtKB-KW"/>
</dbReference>
<dbReference type="InterPro" id="IPR000743">
    <property type="entry name" value="Glyco_hydro_28"/>
</dbReference>
<comment type="similarity">
    <text evidence="2 14">Belongs to the glycosyl hydrolase 28 family.</text>
</comment>
<keyword evidence="6 14" id="KW-0378">Hydrolase</keyword>
<evidence type="ECO:0000256" key="8">
    <source>
        <dbReference type="ARBA" id="ARBA00023277"/>
    </source>
</evidence>
<dbReference type="GO" id="GO:0004650">
    <property type="term" value="F:polygalacturonase activity"/>
    <property type="evidence" value="ECO:0007669"/>
    <property type="project" value="InterPro"/>
</dbReference>
<dbReference type="InterPro" id="IPR012334">
    <property type="entry name" value="Pectin_lyas_fold"/>
</dbReference>
<dbReference type="PROSITE" id="PS00502">
    <property type="entry name" value="POLYGALACTURONASE"/>
    <property type="match status" value="1"/>
</dbReference>
<dbReference type="Pfam" id="PF00295">
    <property type="entry name" value="Glyco_hydro_28"/>
    <property type="match status" value="2"/>
</dbReference>
<dbReference type="InterPro" id="IPR011050">
    <property type="entry name" value="Pectin_lyase_fold/virulence"/>
</dbReference>
<evidence type="ECO:0000256" key="5">
    <source>
        <dbReference type="ARBA" id="ARBA00022737"/>
    </source>
</evidence>
<keyword evidence="4" id="KW-0732">Signal</keyword>
<keyword evidence="3" id="KW-0964">Secreted</keyword>
<dbReference type="AlphaFoldDB" id="A0A9P7Z5X9"/>
<keyword evidence="7" id="KW-0325">Glycoprotein</keyword>
<keyword evidence="16" id="KW-1185">Reference proteome</keyword>
<dbReference type="GO" id="GO:0005576">
    <property type="term" value="C:extracellular region"/>
    <property type="evidence" value="ECO:0007669"/>
    <property type="project" value="UniProtKB-SubCell"/>
</dbReference>
<evidence type="ECO:0000256" key="6">
    <source>
        <dbReference type="ARBA" id="ARBA00022801"/>
    </source>
</evidence>
<protein>
    <submittedName>
        <fullName evidence="15">Pectin lyase fold/virulence factor</fullName>
    </submittedName>
</protein>
<keyword evidence="9 14" id="KW-0326">Glycosidase</keyword>
<dbReference type="Gene3D" id="2.160.20.10">
    <property type="entry name" value="Single-stranded right-handed beta-helix, Pectin lyase-like"/>
    <property type="match status" value="2"/>
</dbReference>
<comment type="subcellular location">
    <subcellularLocation>
        <location evidence="1">Secreted</location>
    </subcellularLocation>
</comment>
<evidence type="ECO:0000313" key="15">
    <source>
        <dbReference type="EMBL" id="KAG9245950.1"/>
    </source>
</evidence>
<evidence type="ECO:0000256" key="1">
    <source>
        <dbReference type="ARBA" id="ARBA00004613"/>
    </source>
</evidence>
<evidence type="ECO:0000313" key="16">
    <source>
        <dbReference type="Proteomes" id="UP000887226"/>
    </source>
</evidence>
<keyword evidence="5" id="KW-0677">Repeat</keyword>
<sequence>MSSTIDFYKRRYMISERRYIYPKALDFHWIWRVPESWTQPRLNQSPEKWNFLLSSTLLIKPFRMELHEPCGKLSNPTSSNTNTGLSQADMLDLGTVLLFTGYMGCILDIQSTINVTTVFSYWNGKGKIIYLKNTNGATIYSSHGKGVIIGNGQASWDYILTTAGASYSRPNLLRLDGSTEITIKGLTIKNAPQLHVATSRNSKNIYREHIGQYWSYFEGVFVTIDDGCVVLKPGAYQVHAKDIACIGGHGLSIGSTGERQLTSLFTMNLRVGCDYAIEFQSCYEGDAISCADNANVDQATRIIWSIITAATGGSKETSISQFAVKAPSGKLTVLCRNTPRTLYVTFTSGVFSRQERPIAAWLMLKFQSYPSRGESTLKRWTSHVDLLPKPRILGGCGTMLRSAISQAPGQ</sequence>
<keyword evidence="15" id="KW-0456">Lyase</keyword>
<evidence type="ECO:0000256" key="12">
    <source>
        <dbReference type="ARBA" id="ARBA00037278"/>
    </source>
</evidence>
<comment type="function">
    <text evidence="12">Pectinolytic enzyme involved in the degradation of xylogalacturonan (xga), a galacturonan backbone heavily substituted with xylose, and which is one important component of the hairy regions of pectin. Activity requires a galacturonic acid backbone substituted with xylose.</text>
</comment>
<evidence type="ECO:0000256" key="9">
    <source>
        <dbReference type="ARBA" id="ARBA00023295"/>
    </source>
</evidence>
<reference evidence="15" key="1">
    <citation type="journal article" date="2021" name="IMA Fungus">
        <title>Genomic characterization of three marine fungi, including Emericellopsis atlantica sp. nov. with signatures of a generalist lifestyle and marine biomass degradation.</title>
        <authorList>
            <person name="Hagestad O.C."/>
            <person name="Hou L."/>
            <person name="Andersen J.H."/>
            <person name="Hansen E.H."/>
            <person name="Altermark B."/>
            <person name="Li C."/>
            <person name="Kuhnert E."/>
            <person name="Cox R.J."/>
            <person name="Crous P.W."/>
            <person name="Spatafora J.W."/>
            <person name="Lail K."/>
            <person name="Amirebrahimi M."/>
            <person name="Lipzen A."/>
            <person name="Pangilinan J."/>
            <person name="Andreopoulos W."/>
            <person name="Hayes R.D."/>
            <person name="Ng V."/>
            <person name="Grigoriev I.V."/>
            <person name="Jackson S.A."/>
            <person name="Sutton T.D.S."/>
            <person name="Dobson A.D.W."/>
            <person name="Rama T."/>
        </authorList>
    </citation>
    <scope>NUCLEOTIDE SEQUENCE</scope>
    <source>
        <strain evidence="15">TRa3180A</strain>
    </source>
</reference>
<evidence type="ECO:0000256" key="14">
    <source>
        <dbReference type="RuleBase" id="RU361169"/>
    </source>
</evidence>
<dbReference type="PANTHER" id="PTHR31736">
    <property type="match status" value="1"/>
</dbReference>
<proteinExistence type="inferred from homology"/>
<comment type="caution">
    <text evidence="15">The sequence shown here is derived from an EMBL/GenBank/DDBJ whole genome shotgun (WGS) entry which is preliminary data.</text>
</comment>
<evidence type="ECO:0000256" key="13">
    <source>
        <dbReference type="PROSITE-ProRule" id="PRU10052"/>
    </source>
</evidence>
<feature type="active site" evidence="13">
    <location>
        <position position="249"/>
    </location>
</feature>
<accession>A0A9P7Z5X9</accession>
<keyword evidence="8" id="KW-0119">Carbohydrate metabolism</keyword>
<evidence type="ECO:0000256" key="7">
    <source>
        <dbReference type="ARBA" id="ARBA00023180"/>
    </source>
</evidence>
<dbReference type="GO" id="GO:0071555">
    <property type="term" value="P:cell wall organization"/>
    <property type="evidence" value="ECO:0007669"/>
    <property type="project" value="UniProtKB-KW"/>
</dbReference>
<organism evidence="15 16">
    <name type="scientific">Calycina marina</name>
    <dbReference type="NCBI Taxonomy" id="1763456"/>
    <lineage>
        <taxon>Eukaryota</taxon>
        <taxon>Fungi</taxon>
        <taxon>Dikarya</taxon>
        <taxon>Ascomycota</taxon>
        <taxon>Pezizomycotina</taxon>
        <taxon>Leotiomycetes</taxon>
        <taxon>Helotiales</taxon>
        <taxon>Pezizellaceae</taxon>
        <taxon>Calycina</taxon>
    </lineage>
</organism>
<gene>
    <name evidence="15" type="ORF">BJ878DRAFT_478745</name>
</gene>
<evidence type="ECO:0000256" key="3">
    <source>
        <dbReference type="ARBA" id="ARBA00022525"/>
    </source>
</evidence>
<keyword evidence="10" id="KW-0961">Cell wall biogenesis/degradation</keyword>
<dbReference type="SUPFAM" id="SSF51126">
    <property type="entry name" value="Pectin lyase-like"/>
    <property type="match status" value="1"/>
</dbReference>
<name>A0A9P7Z5X9_9HELO</name>
<evidence type="ECO:0000256" key="11">
    <source>
        <dbReference type="ARBA" id="ARBA00023326"/>
    </source>
</evidence>
<dbReference type="GO" id="GO:0000272">
    <property type="term" value="P:polysaccharide catabolic process"/>
    <property type="evidence" value="ECO:0007669"/>
    <property type="project" value="UniProtKB-KW"/>
</dbReference>
<dbReference type="Proteomes" id="UP000887226">
    <property type="component" value="Unassembled WGS sequence"/>
</dbReference>
<evidence type="ECO:0000256" key="4">
    <source>
        <dbReference type="ARBA" id="ARBA00022729"/>
    </source>
</evidence>
<evidence type="ECO:0000256" key="10">
    <source>
        <dbReference type="ARBA" id="ARBA00023316"/>
    </source>
</evidence>
<evidence type="ECO:0000256" key="2">
    <source>
        <dbReference type="ARBA" id="ARBA00008834"/>
    </source>
</evidence>
<dbReference type="EMBL" id="MU253823">
    <property type="protein sequence ID" value="KAG9245950.1"/>
    <property type="molecule type" value="Genomic_DNA"/>
</dbReference>
<dbReference type="OrthoDB" id="187139at2759"/>
<keyword evidence="11" id="KW-0624">Polysaccharide degradation</keyword>